<organism evidence="1 2">
    <name type="scientific">Sporolactobacillus putidus</name>
    <dbReference type="NCBI Taxonomy" id="492735"/>
    <lineage>
        <taxon>Bacteria</taxon>
        <taxon>Bacillati</taxon>
        <taxon>Bacillota</taxon>
        <taxon>Bacilli</taxon>
        <taxon>Bacillales</taxon>
        <taxon>Sporolactobacillaceae</taxon>
        <taxon>Sporolactobacillus</taxon>
    </lineage>
</organism>
<reference evidence="1" key="2">
    <citation type="submission" date="2020-09" db="EMBL/GenBank/DDBJ databases">
        <authorList>
            <person name="Sun Q."/>
            <person name="Ohkuma M."/>
        </authorList>
    </citation>
    <scope>NUCLEOTIDE SEQUENCE</scope>
    <source>
        <strain evidence="1">JCM 15325</strain>
    </source>
</reference>
<evidence type="ECO:0000313" key="2">
    <source>
        <dbReference type="Proteomes" id="UP000654670"/>
    </source>
</evidence>
<dbReference type="EMBL" id="BMOK01000008">
    <property type="protein sequence ID" value="GGL56442.1"/>
    <property type="molecule type" value="Genomic_DNA"/>
</dbReference>
<dbReference type="RefSeq" id="WP_188803034.1">
    <property type="nucleotide sequence ID" value="NZ_BMOK01000008.1"/>
</dbReference>
<evidence type="ECO:0000313" key="1">
    <source>
        <dbReference type="EMBL" id="GGL56442.1"/>
    </source>
</evidence>
<dbReference type="AlphaFoldDB" id="A0A917W2R7"/>
<name>A0A917W2R7_9BACL</name>
<dbReference type="Gene3D" id="2.10.10.20">
    <property type="entry name" value="Carbohydrate-binding module superfamily 5/12"/>
    <property type="match status" value="1"/>
</dbReference>
<protein>
    <submittedName>
        <fullName evidence="1">Uncharacterized protein</fullName>
    </submittedName>
</protein>
<accession>A0A917W2R7</accession>
<gene>
    <name evidence="1" type="ORF">GCM10007968_20560</name>
</gene>
<comment type="caution">
    <text evidence="1">The sequence shown here is derived from an EMBL/GenBank/DDBJ whole genome shotgun (WGS) entry which is preliminary data.</text>
</comment>
<dbReference type="Proteomes" id="UP000654670">
    <property type="component" value="Unassembled WGS sequence"/>
</dbReference>
<keyword evidence="2" id="KW-1185">Reference proteome</keyword>
<proteinExistence type="predicted"/>
<sequence length="76" mass="9058">MKRKMKIISYVNTSRTSWYIAKETEVECKKSHYKKGDVISYKGKNYIVVNDHDNLHVTKNTYPINPYQSLLKQFKD</sequence>
<reference evidence="1" key="1">
    <citation type="journal article" date="2014" name="Int. J. Syst. Evol. Microbiol.">
        <title>Complete genome sequence of Corynebacterium casei LMG S-19264T (=DSM 44701T), isolated from a smear-ripened cheese.</title>
        <authorList>
            <consortium name="US DOE Joint Genome Institute (JGI-PGF)"/>
            <person name="Walter F."/>
            <person name="Albersmeier A."/>
            <person name="Kalinowski J."/>
            <person name="Ruckert C."/>
        </authorList>
    </citation>
    <scope>NUCLEOTIDE SEQUENCE</scope>
    <source>
        <strain evidence="1">JCM 15325</strain>
    </source>
</reference>